<dbReference type="AlphaFoldDB" id="F6CZP0"/>
<name>F6CZP0_MARPP</name>
<feature type="transmembrane region" description="Helical" evidence="1">
    <location>
        <begin position="167"/>
        <end position="188"/>
    </location>
</feature>
<dbReference type="HOGENOM" id="CLU_854724_0_0_6"/>
<keyword evidence="1" id="KW-1133">Transmembrane helix</keyword>
<feature type="transmembrane region" description="Helical" evidence="1">
    <location>
        <begin position="306"/>
        <end position="324"/>
    </location>
</feature>
<dbReference type="Proteomes" id="UP000009230">
    <property type="component" value="Chromosome"/>
</dbReference>
<dbReference type="KEGG" id="mpc:Mar181_0489"/>
<protein>
    <submittedName>
        <fullName evidence="2">Uncharacterized protein</fullName>
    </submittedName>
</protein>
<dbReference type="EMBL" id="CP002771">
    <property type="protein sequence ID" value="AEF53551.1"/>
    <property type="molecule type" value="Genomic_DNA"/>
</dbReference>
<sequence length="325" mass="38358">MRASNYESTGSDLFFVYFVRFFYYLNFSYESFRFLLVLISLFLIVFSSLIFVKYKKWMFIQEKTKLSDFFICIVLFFSTYMFLFEFFSIRLRGGLSLSFFYAFSVFFIVRKKSLLFYFFSILFLYMSFGTHLSTAITLFGFLTVPTILFLNLKFFSRVIGVRLYFSLAFWLSVLSGFSIVFGMIYFSSFRGEHLNSKLNFVRFLFMSVVPLLIYFFVDMKKINNSIQLYNCLLLEKNNNRKSLSGYSKEIWIYFVTNAYVGCAIALISFYSIGMLSTAGEAAIRVFTLSSVSSLLVLSLQKNKINFFWFFVIFSNSMFFFNTVFL</sequence>
<feature type="transmembrane region" description="Helical" evidence="1">
    <location>
        <begin position="200"/>
        <end position="217"/>
    </location>
</feature>
<feature type="transmembrane region" description="Helical" evidence="1">
    <location>
        <begin position="114"/>
        <end position="132"/>
    </location>
</feature>
<organism evidence="2 3">
    <name type="scientific">Marinomonas posidonica (strain CECT 7376 / NCIMB 14433 / IVIA-Po-181)</name>
    <dbReference type="NCBI Taxonomy" id="491952"/>
    <lineage>
        <taxon>Bacteria</taxon>
        <taxon>Pseudomonadati</taxon>
        <taxon>Pseudomonadota</taxon>
        <taxon>Gammaproteobacteria</taxon>
        <taxon>Oceanospirillales</taxon>
        <taxon>Oceanospirillaceae</taxon>
        <taxon>Marinomonas</taxon>
    </lineage>
</organism>
<evidence type="ECO:0000313" key="3">
    <source>
        <dbReference type="Proteomes" id="UP000009230"/>
    </source>
</evidence>
<keyword evidence="3" id="KW-1185">Reference proteome</keyword>
<accession>F6CZP0</accession>
<feature type="transmembrane region" description="Helical" evidence="1">
    <location>
        <begin position="89"/>
        <end position="109"/>
    </location>
</feature>
<evidence type="ECO:0000256" key="1">
    <source>
        <dbReference type="SAM" id="Phobius"/>
    </source>
</evidence>
<proteinExistence type="predicted"/>
<gene>
    <name evidence="2" type="ordered locus">Mar181_0489</name>
</gene>
<keyword evidence="1" id="KW-0812">Transmembrane</keyword>
<feature type="transmembrane region" description="Helical" evidence="1">
    <location>
        <begin position="138"/>
        <end position="155"/>
    </location>
</feature>
<reference evidence="2 3" key="1">
    <citation type="journal article" date="2012" name="Stand. Genomic Sci.">
        <title>Complete genome sequence of Marinomonas posidonica type strain (IVIA-Po-181(T)).</title>
        <authorList>
            <person name="Lucas-Elio P."/>
            <person name="Goodwin L."/>
            <person name="Woyke T."/>
            <person name="Pitluck S."/>
            <person name="Nolan M."/>
            <person name="Kyrpides N.C."/>
            <person name="Detter J.C."/>
            <person name="Copeland A."/>
            <person name="Lu M."/>
            <person name="Bruce D."/>
            <person name="Detter C."/>
            <person name="Tapia R."/>
            <person name="Han S."/>
            <person name="Land M.L."/>
            <person name="Ivanova N."/>
            <person name="Mikhailova N."/>
            <person name="Johnston A.W."/>
            <person name="Sanchez-Amat A."/>
        </authorList>
    </citation>
    <scope>NUCLEOTIDE SEQUENCE [LARGE SCALE GENOMIC DNA]</scope>
    <source>
        <strain evidence="3">CECT 7376 / NCIMB 14433 / IVIA-Po-181</strain>
    </source>
</reference>
<feature type="transmembrane region" description="Helical" evidence="1">
    <location>
        <begin position="281"/>
        <end position="299"/>
    </location>
</feature>
<evidence type="ECO:0000313" key="2">
    <source>
        <dbReference type="EMBL" id="AEF53551.1"/>
    </source>
</evidence>
<dbReference type="STRING" id="491952.Mar181_0489"/>
<feature type="transmembrane region" description="Helical" evidence="1">
    <location>
        <begin position="35"/>
        <end position="54"/>
    </location>
</feature>
<feature type="transmembrane region" description="Helical" evidence="1">
    <location>
        <begin position="250"/>
        <end position="275"/>
    </location>
</feature>
<keyword evidence="1" id="KW-0472">Membrane</keyword>
<feature type="transmembrane region" description="Helical" evidence="1">
    <location>
        <begin position="66"/>
        <end position="83"/>
    </location>
</feature>